<evidence type="ECO:0000256" key="1">
    <source>
        <dbReference type="ARBA" id="ARBA00004141"/>
    </source>
</evidence>
<dbReference type="PROSITE" id="PS50922">
    <property type="entry name" value="TLC"/>
    <property type="match status" value="1"/>
</dbReference>
<dbReference type="Proteomes" id="UP000193642">
    <property type="component" value="Unassembled WGS sequence"/>
</dbReference>
<dbReference type="PANTHER" id="PTHR13439">
    <property type="entry name" value="CT120 PROTEIN"/>
    <property type="match status" value="1"/>
</dbReference>
<keyword evidence="4 5" id="KW-0472">Membrane</keyword>
<comment type="caution">
    <text evidence="9">The sequence shown here is derived from an EMBL/GenBank/DDBJ whole genome shotgun (WGS) entry which is preliminary data.</text>
</comment>
<evidence type="ECO:0000313" key="9">
    <source>
        <dbReference type="EMBL" id="ORY53454.1"/>
    </source>
</evidence>
<keyword evidence="3 7" id="KW-1133">Transmembrane helix</keyword>
<dbReference type="EMBL" id="MCGO01000001">
    <property type="protein sequence ID" value="ORY53454.1"/>
    <property type="molecule type" value="Genomic_DNA"/>
</dbReference>
<keyword evidence="10" id="KW-1185">Reference proteome</keyword>
<evidence type="ECO:0000256" key="7">
    <source>
        <dbReference type="SAM" id="Phobius"/>
    </source>
</evidence>
<protein>
    <recommendedName>
        <fullName evidence="8">TLC domain-containing protein</fullName>
    </recommendedName>
</protein>
<feature type="transmembrane region" description="Helical" evidence="7">
    <location>
        <begin position="124"/>
        <end position="150"/>
    </location>
</feature>
<feature type="transmembrane region" description="Helical" evidence="7">
    <location>
        <begin position="40"/>
        <end position="63"/>
    </location>
</feature>
<evidence type="ECO:0000256" key="3">
    <source>
        <dbReference type="ARBA" id="ARBA00022989"/>
    </source>
</evidence>
<dbReference type="GO" id="GO:0055088">
    <property type="term" value="P:lipid homeostasis"/>
    <property type="evidence" value="ECO:0007669"/>
    <property type="project" value="TreeGrafter"/>
</dbReference>
<dbReference type="GO" id="GO:0005783">
    <property type="term" value="C:endoplasmic reticulum"/>
    <property type="evidence" value="ECO:0007669"/>
    <property type="project" value="TreeGrafter"/>
</dbReference>
<feature type="transmembrane region" description="Helical" evidence="7">
    <location>
        <begin position="162"/>
        <end position="184"/>
    </location>
</feature>
<organism evidence="9 10">
    <name type="scientific">Rhizoclosmatium globosum</name>
    <dbReference type="NCBI Taxonomy" id="329046"/>
    <lineage>
        <taxon>Eukaryota</taxon>
        <taxon>Fungi</taxon>
        <taxon>Fungi incertae sedis</taxon>
        <taxon>Chytridiomycota</taxon>
        <taxon>Chytridiomycota incertae sedis</taxon>
        <taxon>Chytridiomycetes</taxon>
        <taxon>Chytridiales</taxon>
        <taxon>Chytriomycetaceae</taxon>
        <taxon>Rhizoclosmatium</taxon>
    </lineage>
</organism>
<accession>A0A1Y2D2V4</accession>
<dbReference type="OrthoDB" id="10266980at2759"/>
<feature type="region of interest" description="Disordered" evidence="6">
    <location>
        <begin position="199"/>
        <end position="226"/>
    </location>
</feature>
<name>A0A1Y2D2V4_9FUNG</name>
<gene>
    <name evidence="9" type="ORF">BCR33DRAFT_692989</name>
</gene>
<evidence type="ECO:0000313" key="10">
    <source>
        <dbReference type="Proteomes" id="UP000193642"/>
    </source>
</evidence>
<feature type="domain" description="TLC" evidence="8">
    <location>
        <begin position="1"/>
        <end position="195"/>
    </location>
</feature>
<evidence type="ECO:0000256" key="2">
    <source>
        <dbReference type="ARBA" id="ARBA00022692"/>
    </source>
</evidence>
<dbReference type="STRING" id="329046.A0A1Y2D2V4"/>
<evidence type="ECO:0000256" key="6">
    <source>
        <dbReference type="SAM" id="MobiDB-lite"/>
    </source>
</evidence>
<dbReference type="PANTHER" id="PTHR13439:SF0">
    <property type="entry name" value="TOPOISOMERASE I DAMAGE AFFECTED PROTEIN 4"/>
    <property type="match status" value="1"/>
</dbReference>
<dbReference type="InterPro" id="IPR006634">
    <property type="entry name" value="TLC-dom"/>
</dbReference>
<evidence type="ECO:0000256" key="5">
    <source>
        <dbReference type="PROSITE-ProRule" id="PRU00205"/>
    </source>
</evidence>
<dbReference type="InterPro" id="IPR050846">
    <property type="entry name" value="TLCD"/>
</dbReference>
<feature type="transmembrane region" description="Helical" evidence="7">
    <location>
        <begin position="7"/>
        <end position="28"/>
    </location>
</feature>
<feature type="transmembrane region" description="Helical" evidence="7">
    <location>
        <begin position="70"/>
        <end position="89"/>
    </location>
</feature>
<dbReference type="GO" id="GO:0016020">
    <property type="term" value="C:membrane"/>
    <property type="evidence" value="ECO:0007669"/>
    <property type="project" value="UniProtKB-SubCell"/>
</dbReference>
<dbReference type="SMART" id="SM00724">
    <property type="entry name" value="TLC"/>
    <property type="match status" value="1"/>
</dbReference>
<sequence>MRQMDWGIRFASFVNAIIVCAMAVPILFDPAMYNDKLFGYTQYAGDVNAVILGFFLWDIYVCFTMGDPGFIVHGVSAFTVYLITFRPFIQYYGSVFIMYELSTPFLNIHWVCDKLGMTGGTLQLVNGIILLIVFFLARIVFGLYSSFWLFVEMYHQYEKIPLYLVIMISVINAILNSLNIFWFYKMIDSVRRRFQPGGRYEKTESGSSGIASRPVTHLQKGEPKDE</sequence>
<comment type="subcellular location">
    <subcellularLocation>
        <location evidence="1">Membrane</location>
        <topology evidence="1">Multi-pass membrane protein</topology>
    </subcellularLocation>
</comment>
<evidence type="ECO:0000259" key="8">
    <source>
        <dbReference type="PROSITE" id="PS50922"/>
    </source>
</evidence>
<keyword evidence="2 5" id="KW-0812">Transmembrane</keyword>
<reference evidence="9 10" key="1">
    <citation type="submission" date="2016-07" db="EMBL/GenBank/DDBJ databases">
        <title>Pervasive Adenine N6-methylation of Active Genes in Fungi.</title>
        <authorList>
            <consortium name="DOE Joint Genome Institute"/>
            <person name="Mondo S.J."/>
            <person name="Dannebaum R.O."/>
            <person name="Kuo R.C."/>
            <person name="Labutti K."/>
            <person name="Haridas S."/>
            <person name="Kuo A."/>
            <person name="Salamov A."/>
            <person name="Ahrendt S.R."/>
            <person name="Lipzen A."/>
            <person name="Sullivan W."/>
            <person name="Andreopoulos W.B."/>
            <person name="Clum A."/>
            <person name="Lindquist E."/>
            <person name="Daum C."/>
            <person name="Ramamoorthy G.K."/>
            <person name="Gryganskyi A."/>
            <person name="Culley D."/>
            <person name="Magnuson J.K."/>
            <person name="James T.Y."/>
            <person name="O'Malley M.A."/>
            <person name="Stajich J.E."/>
            <person name="Spatafora J.W."/>
            <person name="Visel A."/>
            <person name="Grigoriev I.V."/>
        </authorList>
    </citation>
    <scope>NUCLEOTIDE SEQUENCE [LARGE SCALE GENOMIC DNA]</scope>
    <source>
        <strain evidence="9 10">JEL800</strain>
    </source>
</reference>
<evidence type="ECO:0000256" key="4">
    <source>
        <dbReference type="ARBA" id="ARBA00023136"/>
    </source>
</evidence>
<proteinExistence type="predicted"/>
<dbReference type="Pfam" id="PF03798">
    <property type="entry name" value="TRAM_LAG1_CLN8"/>
    <property type="match status" value="1"/>
</dbReference>
<dbReference type="AlphaFoldDB" id="A0A1Y2D2V4"/>
<feature type="transmembrane region" description="Helical" evidence="7">
    <location>
        <begin position="95"/>
        <end position="112"/>
    </location>
</feature>